<dbReference type="InterPro" id="IPR001584">
    <property type="entry name" value="Integrase_cat-core"/>
</dbReference>
<dbReference type="EMBL" id="CAKOGL010000008">
    <property type="protein sequence ID" value="CAH2089369.1"/>
    <property type="molecule type" value="Genomic_DNA"/>
</dbReference>
<protein>
    <recommendedName>
        <fullName evidence="1">Integrase catalytic domain-containing protein</fullName>
    </recommendedName>
</protein>
<dbReference type="InterPro" id="IPR012337">
    <property type="entry name" value="RNaseH-like_sf"/>
</dbReference>
<organism evidence="2 3">
    <name type="scientific">Euphydryas editha</name>
    <name type="common">Edith's checkerspot</name>
    <dbReference type="NCBI Taxonomy" id="104508"/>
    <lineage>
        <taxon>Eukaryota</taxon>
        <taxon>Metazoa</taxon>
        <taxon>Ecdysozoa</taxon>
        <taxon>Arthropoda</taxon>
        <taxon>Hexapoda</taxon>
        <taxon>Insecta</taxon>
        <taxon>Pterygota</taxon>
        <taxon>Neoptera</taxon>
        <taxon>Endopterygota</taxon>
        <taxon>Lepidoptera</taxon>
        <taxon>Glossata</taxon>
        <taxon>Ditrysia</taxon>
        <taxon>Papilionoidea</taxon>
        <taxon>Nymphalidae</taxon>
        <taxon>Nymphalinae</taxon>
        <taxon>Euphydryas</taxon>
    </lineage>
</organism>
<comment type="caution">
    <text evidence="2">The sequence shown here is derived from an EMBL/GenBank/DDBJ whole genome shotgun (WGS) entry which is preliminary data.</text>
</comment>
<dbReference type="PANTHER" id="PTHR37984:SF5">
    <property type="entry name" value="PROTEIN NYNRIN-LIKE"/>
    <property type="match status" value="1"/>
</dbReference>
<evidence type="ECO:0000313" key="3">
    <source>
        <dbReference type="Proteomes" id="UP001153954"/>
    </source>
</evidence>
<proteinExistence type="predicted"/>
<dbReference type="Proteomes" id="UP001153954">
    <property type="component" value="Unassembled WGS sequence"/>
</dbReference>
<name>A0AAU9TRN9_EUPED</name>
<accession>A0AAU9TRN9</accession>
<dbReference type="InterPro" id="IPR050951">
    <property type="entry name" value="Retrovirus_Pol_polyprotein"/>
</dbReference>
<dbReference type="InterPro" id="IPR036397">
    <property type="entry name" value="RNaseH_sf"/>
</dbReference>
<dbReference type="GO" id="GO:0015074">
    <property type="term" value="P:DNA integration"/>
    <property type="evidence" value="ECO:0007669"/>
    <property type="project" value="InterPro"/>
</dbReference>
<sequence length="336" mass="37872">MRRFVKKYVDSCLECAYAKSTSNKKPPLHPITKEDVPFSTLHIDHVGPFVKSAKGNTHLLVIIDAYTKFIILKPVKSTKTSIVIDKMREYFSIFGIPKRIISDRGSSFTSTKFSNYLSLLGVRHILNAVATPRANGQVERYNRTLLDALTAKCSGSNGEKNWDLHVLDVQLGLNNTINKGIGKTPAQALFGINLTGITEGRIKAYLDSDLTNSDETIDDIREKINEYIIKYQDKQKSRYDKSTCNPKNFKVGDLVSVHREIQSTGQSRKLAAKFQGPYKIIEVLGNDHYKIEDTPITKKRNRTYSTVVAVDNIKPWLHFERSNVDSSSSDDHADSE</sequence>
<keyword evidence="3" id="KW-1185">Reference proteome</keyword>
<dbReference type="Pfam" id="PF00665">
    <property type="entry name" value="rve"/>
    <property type="match status" value="1"/>
</dbReference>
<dbReference type="SUPFAM" id="SSF53098">
    <property type="entry name" value="Ribonuclease H-like"/>
    <property type="match status" value="1"/>
</dbReference>
<dbReference type="AlphaFoldDB" id="A0AAU9TRN9"/>
<evidence type="ECO:0000313" key="2">
    <source>
        <dbReference type="EMBL" id="CAH2089369.1"/>
    </source>
</evidence>
<reference evidence="2" key="1">
    <citation type="submission" date="2022-03" db="EMBL/GenBank/DDBJ databases">
        <authorList>
            <person name="Tunstrom K."/>
        </authorList>
    </citation>
    <scope>NUCLEOTIDE SEQUENCE</scope>
</reference>
<dbReference type="PANTHER" id="PTHR37984">
    <property type="entry name" value="PROTEIN CBG26694"/>
    <property type="match status" value="1"/>
</dbReference>
<feature type="domain" description="Integrase catalytic" evidence="1">
    <location>
        <begin position="33"/>
        <end position="193"/>
    </location>
</feature>
<evidence type="ECO:0000259" key="1">
    <source>
        <dbReference type="PROSITE" id="PS50994"/>
    </source>
</evidence>
<dbReference type="PROSITE" id="PS50994">
    <property type="entry name" value="INTEGRASE"/>
    <property type="match status" value="1"/>
</dbReference>
<gene>
    <name evidence="2" type="ORF">EEDITHA_LOCUS5429</name>
</gene>
<dbReference type="Gene3D" id="3.30.420.10">
    <property type="entry name" value="Ribonuclease H-like superfamily/Ribonuclease H"/>
    <property type="match status" value="1"/>
</dbReference>
<dbReference type="GO" id="GO:0003676">
    <property type="term" value="F:nucleic acid binding"/>
    <property type="evidence" value="ECO:0007669"/>
    <property type="project" value="InterPro"/>
</dbReference>